<dbReference type="KEGG" id="rti:DC20_07010"/>
<dbReference type="InterPro" id="IPR001441">
    <property type="entry name" value="UPP_synth-like"/>
</dbReference>
<dbReference type="PATRIC" id="fig|512763.3.peg.1549"/>
<dbReference type="GO" id="GO:0016094">
    <property type="term" value="P:polyprenol biosynthetic process"/>
    <property type="evidence" value="ECO:0007669"/>
    <property type="project" value="TreeGrafter"/>
</dbReference>
<dbReference type="InterPro" id="IPR018520">
    <property type="entry name" value="UPP_synth-like_CS"/>
</dbReference>
<feature type="binding site" evidence="2">
    <location>
        <position position="72"/>
    </location>
    <ligand>
        <name>substrate</name>
    </ligand>
</feature>
<proteinExistence type="inferred from homology"/>
<feature type="binding site" evidence="2">
    <location>
        <position position="208"/>
    </location>
    <ligand>
        <name>Mg(2+)</name>
        <dbReference type="ChEBI" id="CHEBI:18420"/>
    </ligand>
</feature>
<feature type="active site" description="Proton acceptor" evidence="2">
    <location>
        <position position="69"/>
    </location>
</feature>
<keyword evidence="2" id="KW-0460">Magnesium</keyword>
<feature type="binding site" evidence="2">
    <location>
        <begin position="22"/>
        <end position="25"/>
    </location>
    <ligand>
        <name>substrate</name>
    </ligand>
</feature>
<feature type="binding site" evidence="2">
    <location>
        <begin position="195"/>
        <end position="197"/>
    </location>
    <ligand>
        <name>substrate</name>
    </ligand>
</feature>
<dbReference type="PANTHER" id="PTHR10291:SF0">
    <property type="entry name" value="DEHYDRODOLICHYL DIPHOSPHATE SYNTHASE 2"/>
    <property type="match status" value="1"/>
</dbReference>
<name>A0A0P0CW44_9BACT</name>
<feature type="binding site" evidence="2">
    <location>
        <position position="70"/>
    </location>
    <ligand>
        <name>substrate</name>
    </ligand>
</feature>
<feature type="binding site" evidence="2">
    <location>
        <position position="26"/>
    </location>
    <ligand>
        <name>substrate</name>
    </ligand>
</feature>
<comment type="cofactor">
    <cofactor evidence="2">
        <name>Mg(2+)</name>
        <dbReference type="ChEBI" id="CHEBI:18420"/>
    </cofactor>
    <text evidence="2">Binds 2 magnesium ions per subunit.</text>
</comment>
<sequence length="250" mass="28224">MSLKEKIDIGNLPQHVAVIMDGNGRWAKKKGNLRIFGHQNAITAVRETVEASAELGVKYLTLYAFSTENWSRPKYEVDALMQLLVSTIRKETETLNKNNIRLQSIGDLAALPQACRKQLEEAIEITSQNTRMTLVLALSYSGRWELVNVIQKLAAQVKAGELEPEAITEALVSGALTTAGIPDPELLIRTSGEQRISNFLLWQLAYTELYITDLLWPDFRKEHLYEAILAFQARERRFGKTSEQLQKAHS</sequence>
<feature type="binding site" evidence="2">
    <location>
        <position position="189"/>
    </location>
    <ligand>
        <name>substrate</name>
    </ligand>
</feature>
<organism evidence="3 4">
    <name type="scientific">Rufibacter tibetensis</name>
    <dbReference type="NCBI Taxonomy" id="512763"/>
    <lineage>
        <taxon>Bacteria</taxon>
        <taxon>Pseudomonadati</taxon>
        <taxon>Bacteroidota</taxon>
        <taxon>Cytophagia</taxon>
        <taxon>Cytophagales</taxon>
        <taxon>Hymenobacteraceae</taxon>
        <taxon>Rufibacter</taxon>
    </lineage>
</organism>
<protein>
    <recommendedName>
        <fullName evidence="2">Isoprenyl transferase</fullName>
        <ecNumber evidence="2">2.5.1.-</ecNumber>
    </recommendedName>
</protein>
<dbReference type="PANTHER" id="PTHR10291">
    <property type="entry name" value="DEHYDRODOLICHYL DIPHOSPHATE SYNTHASE FAMILY MEMBER"/>
    <property type="match status" value="1"/>
</dbReference>
<comment type="function">
    <text evidence="2">Catalyzes the condensation of isopentenyl diphosphate (IPP) with allylic pyrophosphates generating different type of terpenoids.</text>
</comment>
<evidence type="ECO:0000313" key="4">
    <source>
        <dbReference type="Proteomes" id="UP000061382"/>
    </source>
</evidence>
<reference evidence="3 4" key="1">
    <citation type="submission" date="2015-08" db="EMBL/GenBank/DDBJ databases">
        <title>Complete genome sequence of Rufibacter tibetensis strain 1351t, a radiation-resistant bacterium from tibet plateau.</title>
        <authorList>
            <person name="Dai J."/>
        </authorList>
    </citation>
    <scope>NUCLEOTIDE SEQUENCE [LARGE SCALE GENOMIC DNA]</scope>
    <source>
        <strain evidence="3 4">1351</strain>
    </source>
</reference>
<evidence type="ECO:0000313" key="3">
    <source>
        <dbReference type="EMBL" id="ALI98763.1"/>
    </source>
</evidence>
<dbReference type="AlphaFoldDB" id="A0A0P0CW44"/>
<dbReference type="GO" id="GO:0000287">
    <property type="term" value="F:magnesium ion binding"/>
    <property type="evidence" value="ECO:0007669"/>
    <property type="project" value="UniProtKB-UniRule"/>
</dbReference>
<feature type="binding site" evidence="2">
    <location>
        <position position="34"/>
    </location>
    <ligand>
        <name>substrate</name>
    </ligand>
</feature>
<dbReference type="RefSeq" id="WP_062543175.1">
    <property type="nucleotide sequence ID" value="NZ_CP012643.1"/>
</dbReference>
<feature type="active site" evidence="2">
    <location>
        <position position="21"/>
    </location>
</feature>
<keyword evidence="2" id="KW-0479">Metal-binding</keyword>
<feature type="binding site" evidence="2">
    <location>
        <begin position="66"/>
        <end position="68"/>
    </location>
    <ligand>
        <name>substrate</name>
    </ligand>
</feature>
<comment type="subunit">
    <text evidence="2">Homodimer.</text>
</comment>
<dbReference type="OrthoDB" id="4191603at2"/>
<feature type="binding site" evidence="2">
    <location>
        <position position="38"/>
    </location>
    <ligand>
        <name>substrate</name>
    </ligand>
</feature>
<dbReference type="EMBL" id="CP012643">
    <property type="protein sequence ID" value="ALI98763.1"/>
    <property type="molecule type" value="Genomic_DNA"/>
</dbReference>
<dbReference type="NCBIfam" id="NF011405">
    <property type="entry name" value="PRK14830.1"/>
    <property type="match status" value="1"/>
</dbReference>
<dbReference type="GO" id="GO:0045547">
    <property type="term" value="F:ditrans,polycis-polyprenyl diphosphate synthase [(2E,6E)-farnesyl diphosphate specific] activity"/>
    <property type="evidence" value="ECO:0007669"/>
    <property type="project" value="TreeGrafter"/>
</dbReference>
<evidence type="ECO:0000256" key="2">
    <source>
        <dbReference type="HAMAP-Rule" id="MF_01139"/>
    </source>
</evidence>
<feature type="binding site" evidence="2">
    <location>
        <position position="21"/>
    </location>
    <ligand>
        <name>Mg(2+)</name>
        <dbReference type="ChEBI" id="CHEBI:18420"/>
    </ligand>
</feature>
<keyword evidence="1 2" id="KW-0808">Transferase</keyword>
<dbReference type="SUPFAM" id="SSF64005">
    <property type="entry name" value="Undecaprenyl diphosphate synthase"/>
    <property type="match status" value="1"/>
</dbReference>
<dbReference type="STRING" id="512763.DC20_07010"/>
<evidence type="ECO:0000256" key="1">
    <source>
        <dbReference type="ARBA" id="ARBA00022679"/>
    </source>
</evidence>
<comment type="similarity">
    <text evidence="2">Belongs to the UPP synthase family.</text>
</comment>
<dbReference type="Gene3D" id="3.40.1180.10">
    <property type="entry name" value="Decaprenyl diphosphate synthase-like"/>
    <property type="match status" value="1"/>
</dbReference>
<dbReference type="HAMAP" id="MF_01139">
    <property type="entry name" value="ISPT"/>
    <property type="match status" value="1"/>
</dbReference>
<dbReference type="FunFam" id="3.40.1180.10:FF:000001">
    <property type="entry name" value="(2E,6E)-farnesyl-diphosphate-specific ditrans,polycis-undecaprenyl-diphosphate synthase"/>
    <property type="match status" value="1"/>
</dbReference>
<dbReference type="InterPro" id="IPR036424">
    <property type="entry name" value="UPP_synth-like_sf"/>
</dbReference>
<dbReference type="CDD" id="cd00475">
    <property type="entry name" value="Cis_IPPS"/>
    <property type="match status" value="1"/>
</dbReference>
<gene>
    <name evidence="3" type="ORF">DC20_07010</name>
</gene>
<dbReference type="NCBIfam" id="TIGR00055">
    <property type="entry name" value="uppS"/>
    <property type="match status" value="1"/>
</dbReference>
<keyword evidence="4" id="KW-1185">Reference proteome</keyword>
<dbReference type="PROSITE" id="PS01066">
    <property type="entry name" value="UPP_SYNTHASE"/>
    <property type="match status" value="1"/>
</dbReference>
<dbReference type="EC" id="2.5.1.-" evidence="2"/>
<dbReference type="Pfam" id="PF01255">
    <property type="entry name" value="Prenyltransf"/>
    <property type="match status" value="1"/>
</dbReference>
<accession>A0A0P0CW44</accession>
<dbReference type="Proteomes" id="UP000061382">
    <property type="component" value="Chromosome"/>
</dbReference>